<evidence type="ECO:0000256" key="2">
    <source>
        <dbReference type="PROSITE-ProRule" id="PRU00169"/>
    </source>
</evidence>
<evidence type="ECO:0000259" key="4">
    <source>
        <dbReference type="PROSITE" id="PS50110"/>
    </source>
</evidence>
<evidence type="ECO:0000313" key="6">
    <source>
        <dbReference type="Proteomes" id="UP001225134"/>
    </source>
</evidence>
<protein>
    <submittedName>
        <fullName evidence="5">PP2C family protein-serine/threonine phosphatase</fullName>
    </submittedName>
</protein>
<dbReference type="RefSeq" id="WP_285152456.1">
    <property type="nucleotide sequence ID" value="NZ_JASSPP010000001.1"/>
</dbReference>
<dbReference type="Gene3D" id="3.60.40.10">
    <property type="entry name" value="PPM-type phosphatase domain"/>
    <property type="match status" value="1"/>
</dbReference>
<name>A0ABT7HHS6_9FUSO</name>
<dbReference type="SMART" id="SM00331">
    <property type="entry name" value="PP2C_SIG"/>
    <property type="match status" value="1"/>
</dbReference>
<organism evidence="5 6">
    <name type="scientific">Sneathia sanguinegens</name>
    <dbReference type="NCBI Taxonomy" id="40543"/>
    <lineage>
        <taxon>Bacteria</taxon>
        <taxon>Fusobacteriati</taxon>
        <taxon>Fusobacteriota</taxon>
        <taxon>Fusobacteriia</taxon>
        <taxon>Fusobacteriales</taxon>
        <taxon>Leptotrichiaceae</taxon>
        <taxon>Sneathia</taxon>
    </lineage>
</organism>
<evidence type="ECO:0000313" key="5">
    <source>
        <dbReference type="EMBL" id="MDK9580053.1"/>
    </source>
</evidence>
<dbReference type="PANTHER" id="PTHR43156:SF2">
    <property type="entry name" value="STAGE II SPORULATION PROTEIN E"/>
    <property type="match status" value="1"/>
</dbReference>
<dbReference type="InterPro" id="IPR001932">
    <property type="entry name" value="PPM-type_phosphatase-like_dom"/>
</dbReference>
<accession>A0ABT7HHS6</accession>
<keyword evidence="6" id="KW-1185">Reference proteome</keyword>
<dbReference type="EMBL" id="JASSPP010000001">
    <property type="protein sequence ID" value="MDK9580053.1"/>
    <property type="molecule type" value="Genomic_DNA"/>
</dbReference>
<sequence>MAYRALRTVKLGVDSIIEKPVNIEEILATVKNLAMQSRLQKENDELNRKIEKELALASDIQKNLLPEKNIEFNGYRVEYLFQPSQKIGGDFCDVLKLDENRLAIIFADISGHGIPAALLSTMLKSLVVTEIKKYMKTNELLEKLNERIINIFPDGKFVSLFYLIIDSAKNTFTYCKGSQEPALLLRNNKVEKLETEGQVLGIFSKKNFPDLVNFEEKSMEFKKDDVILLYTDGITEAHNENGYYGDENLEKVFLKEKQDIYKIKESLNEYILEDDLTLLTIWRYNENI</sequence>
<evidence type="ECO:0000256" key="3">
    <source>
        <dbReference type="SAM" id="Coils"/>
    </source>
</evidence>
<feature type="coiled-coil region" evidence="3">
    <location>
        <begin position="36"/>
        <end position="63"/>
    </location>
</feature>
<dbReference type="Proteomes" id="UP001225134">
    <property type="component" value="Unassembled WGS sequence"/>
</dbReference>
<reference evidence="5 6" key="1">
    <citation type="submission" date="2023-06" db="EMBL/GenBank/DDBJ databases">
        <title>Antibody response to the Sneathia vaginalis cytopathogenic toxin A during pregnancy.</title>
        <authorList>
            <person name="Mccoy Z.T."/>
            <person name="Serrano M.G."/>
            <person name="Spaine K."/>
            <person name="Edwards D.J."/>
            <person name="Buck G.A."/>
            <person name="Jefferson K."/>
        </authorList>
    </citation>
    <scope>NUCLEOTIDE SEQUENCE [LARGE SCALE GENOMIC DNA]</scope>
    <source>
        <strain evidence="5 6">CCUG 42621</strain>
    </source>
</reference>
<feature type="domain" description="Response regulatory" evidence="4">
    <location>
        <begin position="1"/>
        <end position="34"/>
    </location>
</feature>
<gene>
    <name evidence="5" type="ORF">QQA45_00715</name>
</gene>
<keyword evidence="1" id="KW-0378">Hydrolase</keyword>
<proteinExistence type="predicted"/>
<dbReference type="InterPro" id="IPR052016">
    <property type="entry name" value="Bact_Sigma-Reg"/>
</dbReference>
<keyword evidence="3" id="KW-0175">Coiled coil</keyword>
<dbReference type="PROSITE" id="PS50110">
    <property type="entry name" value="RESPONSE_REGULATORY"/>
    <property type="match status" value="1"/>
</dbReference>
<dbReference type="InterPro" id="IPR036457">
    <property type="entry name" value="PPM-type-like_dom_sf"/>
</dbReference>
<dbReference type="Pfam" id="PF07228">
    <property type="entry name" value="SpoIIE"/>
    <property type="match status" value="1"/>
</dbReference>
<comment type="caution">
    <text evidence="2">Lacks conserved residue(s) required for the propagation of feature annotation.</text>
</comment>
<evidence type="ECO:0000256" key="1">
    <source>
        <dbReference type="ARBA" id="ARBA00022801"/>
    </source>
</evidence>
<dbReference type="InterPro" id="IPR001789">
    <property type="entry name" value="Sig_transdc_resp-reg_receiver"/>
</dbReference>
<comment type="caution">
    <text evidence="5">The sequence shown here is derived from an EMBL/GenBank/DDBJ whole genome shotgun (WGS) entry which is preliminary data.</text>
</comment>
<dbReference type="SUPFAM" id="SSF52172">
    <property type="entry name" value="CheY-like"/>
    <property type="match status" value="1"/>
</dbReference>
<dbReference type="InterPro" id="IPR011006">
    <property type="entry name" value="CheY-like_superfamily"/>
</dbReference>
<dbReference type="PANTHER" id="PTHR43156">
    <property type="entry name" value="STAGE II SPORULATION PROTEIN E-RELATED"/>
    <property type="match status" value="1"/>
</dbReference>